<sequence length="409" mass="43877">MSALAERPSALSLTENRSALSARPWRSLAIASDIVAIEADWRALEMHALVTPYQAYGWVQPFTETVGAAHGMDFRYAVLRDALAQAIAILPLVITRRNGIRFAEFIGGKHANYHMGLYAPDFAAALDAGTTHRMLDEIGAAIGGLDAFVFVNQPTLWQGIANPTALLAAGPSPSGAYKLALTPGDSDGALRRAMSSHAHKKLKNKRNRFASFGASRLVKAQSEAEINSVIHAFLIQKAARFRAMGVPDPFADPAMRSFLQRAAATGGAVAPALELYSLDVEGHSVATYVGAVQGQRFSGMATSFDMDSEIAKTSPGEILLVDLIKLKGNAGISVFDLGVGEARYKTTICDDRDELVDTFLPLTVKGRAFAGVARAKRALKRRVKSSPVLLKLAQRASGWLNRGRSASEE</sequence>
<organism evidence="2 3">
    <name type="scientific">Bosea vaviloviae</name>
    <dbReference type="NCBI Taxonomy" id="1526658"/>
    <lineage>
        <taxon>Bacteria</taxon>
        <taxon>Pseudomonadati</taxon>
        <taxon>Pseudomonadota</taxon>
        <taxon>Alphaproteobacteria</taxon>
        <taxon>Hyphomicrobiales</taxon>
        <taxon>Boseaceae</taxon>
        <taxon>Bosea</taxon>
    </lineage>
</organism>
<dbReference type="RefSeq" id="WP_069691160.1">
    <property type="nucleotide sequence ID" value="NZ_CP017147.1"/>
</dbReference>
<dbReference type="KEGG" id="bvv:BHK69_17175"/>
<reference evidence="2 3" key="1">
    <citation type="journal article" date="2015" name="Antonie Van Leeuwenhoek">
        <title>Bosea vaviloviae sp. nov., a new species of slow-growing rhizobia isolated from nodules of the relict species Vavilovia formosa (Stev.) Fed.</title>
        <authorList>
            <person name="Safronova V.I."/>
            <person name="Kuznetsova I.G."/>
            <person name="Sazanova A.L."/>
            <person name="Kimeklis A.K."/>
            <person name="Belimov A.A."/>
            <person name="Andronov E.E."/>
            <person name="Pinaev A.G."/>
            <person name="Chizhevskaya E.P."/>
            <person name="Pukhaev A.R."/>
            <person name="Popov K.P."/>
            <person name="Willems A."/>
            <person name="Tikhonovich I.A."/>
        </authorList>
    </citation>
    <scope>NUCLEOTIDE SEQUENCE [LARGE SCALE GENOMIC DNA]</scope>
    <source>
        <strain evidence="2 3">Vaf18</strain>
    </source>
</reference>
<name>A0A1D7U3K0_9HYPH</name>
<feature type="domain" description="BioF2-like acetyltransferase" evidence="1">
    <location>
        <begin position="198"/>
        <end position="345"/>
    </location>
</feature>
<dbReference type="AlphaFoldDB" id="A0A1D7U3K0"/>
<proteinExistence type="predicted"/>
<dbReference type="InterPro" id="IPR016181">
    <property type="entry name" value="Acyl_CoA_acyltransferase"/>
</dbReference>
<protein>
    <recommendedName>
        <fullName evidence="1">BioF2-like acetyltransferase domain-containing protein</fullName>
    </recommendedName>
</protein>
<dbReference type="EMBL" id="CP017147">
    <property type="protein sequence ID" value="AOO81950.1"/>
    <property type="molecule type" value="Genomic_DNA"/>
</dbReference>
<dbReference type="Pfam" id="PF13480">
    <property type="entry name" value="Acetyltransf_6"/>
    <property type="match status" value="1"/>
</dbReference>
<evidence type="ECO:0000313" key="2">
    <source>
        <dbReference type="EMBL" id="AOO81950.1"/>
    </source>
</evidence>
<evidence type="ECO:0000313" key="3">
    <source>
        <dbReference type="Proteomes" id="UP000094969"/>
    </source>
</evidence>
<dbReference type="InterPro" id="IPR038740">
    <property type="entry name" value="BioF2-like_GNAT_dom"/>
</dbReference>
<evidence type="ECO:0000259" key="1">
    <source>
        <dbReference type="Pfam" id="PF13480"/>
    </source>
</evidence>
<dbReference type="OrthoDB" id="8193702at2"/>
<accession>A0A1D7U3K0</accession>
<dbReference type="Proteomes" id="UP000094969">
    <property type="component" value="Chromosome"/>
</dbReference>
<keyword evidence="3" id="KW-1185">Reference proteome</keyword>
<gene>
    <name evidence="2" type="ORF">BHK69_17175</name>
</gene>
<dbReference type="SUPFAM" id="SSF55729">
    <property type="entry name" value="Acyl-CoA N-acyltransferases (Nat)"/>
    <property type="match status" value="1"/>
</dbReference>
<dbReference type="STRING" id="1526658.BHK69_17175"/>